<evidence type="ECO:0000259" key="8">
    <source>
        <dbReference type="PROSITE" id="PS50203"/>
    </source>
</evidence>
<dbReference type="InterPro" id="IPR022684">
    <property type="entry name" value="Calpain_cysteine_protease"/>
</dbReference>
<dbReference type="Gene3D" id="3.90.70.10">
    <property type="entry name" value="Cysteine proteinases"/>
    <property type="match status" value="1"/>
</dbReference>
<feature type="domain" description="Calpain catalytic" evidence="8">
    <location>
        <begin position="112"/>
        <end position="400"/>
    </location>
</feature>
<feature type="region of interest" description="Disordered" evidence="7">
    <location>
        <begin position="678"/>
        <end position="706"/>
    </location>
</feature>
<dbReference type="SUPFAM" id="SSF54001">
    <property type="entry name" value="Cysteine proteinases"/>
    <property type="match status" value="1"/>
</dbReference>
<dbReference type="PANTHER" id="PTHR10183:SF379">
    <property type="entry name" value="CALPAIN-5"/>
    <property type="match status" value="1"/>
</dbReference>
<evidence type="ECO:0000256" key="7">
    <source>
        <dbReference type="SAM" id="MobiDB-lite"/>
    </source>
</evidence>
<organism evidence="9">
    <name type="scientific">Sexangularia sp. CB-2014</name>
    <dbReference type="NCBI Taxonomy" id="1486929"/>
    <lineage>
        <taxon>Eukaryota</taxon>
        <taxon>Amoebozoa</taxon>
        <taxon>Tubulinea</taxon>
        <taxon>Elardia</taxon>
        <taxon>Arcellinida</taxon>
        <taxon>Arcellinida incertae sedis</taxon>
        <taxon>Sexangularia</taxon>
    </lineage>
</organism>
<dbReference type="InterPro" id="IPR022683">
    <property type="entry name" value="Calpain_III"/>
</dbReference>
<dbReference type="Pfam" id="PF00648">
    <property type="entry name" value="Peptidase_C2"/>
    <property type="match status" value="1"/>
</dbReference>
<dbReference type="AlphaFoldDB" id="A0A7S1VQY6"/>
<evidence type="ECO:0000256" key="6">
    <source>
        <dbReference type="PROSITE-ProRule" id="PRU00239"/>
    </source>
</evidence>
<dbReference type="SMART" id="SM00720">
    <property type="entry name" value="calpain_III"/>
    <property type="match status" value="2"/>
</dbReference>
<protein>
    <recommendedName>
        <fullName evidence="8">Calpain catalytic domain-containing protein</fullName>
    </recommendedName>
</protein>
<dbReference type="PANTHER" id="PTHR10183">
    <property type="entry name" value="CALPAIN"/>
    <property type="match status" value="1"/>
</dbReference>
<dbReference type="SUPFAM" id="SSF49758">
    <property type="entry name" value="Calpain large subunit, middle domain (domain III)"/>
    <property type="match status" value="2"/>
</dbReference>
<dbReference type="InterPro" id="IPR001300">
    <property type="entry name" value="Peptidase_C2_calpain_cat"/>
</dbReference>
<evidence type="ECO:0000256" key="5">
    <source>
        <dbReference type="PIRSR" id="PIRSR622684-1"/>
    </source>
</evidence>
<dbReference type="CDD" id="cd00044">
    <property type="entry name" value="CysPc"/>
    <property type="match status" value="1"/>
</dbReference>
<feature type="active site" evidence="5 6">
    <location>
        <position position="344"/>
    </location>
</feature>
<dbReference type="PRINTS" id="PR00704">
    <property type="entry name" value="CALPAIN"/>
</dbReference>
<comment type="similarity">
    <text evidence="1">Belongs to the peptidase C2 family.</text>
</comment>
<dbReference type="GO" id="GO:0006508">
    <property type="term" value="P:proteolysis"/>
    <property type="evidence" value="ECO:0007669"/>
    <property type="project" value="UniProtKB-KW"/>
</dbReference>
<sequence length="842" mass="89784">MGAGGAAKKKAGGFLRKKAGSVASRAVGATPSAAARASAAALPPNDAVASKRARGRWAKLRTALMAKNLFATKESAADVYGVPRVRTRGERTAAPTEALAALEAKVRATGGKWTDPDFPPNDTSLHGSGPPLPGPQVVAWKRLSELVPSPQLFKDGVEAGDVMQGKNGNCWQLGPLSVIAEREQLFMKMFLSTKVSDVGVYGFRFFRDGKWVDVFVDDWVPVTHGDKLVFAHGPDPEEIWVPLIEKAMAKFYSSYASCKSGTESAAFLDMTGSFPVEADVKKDFPSPKEVWTHIQQALQQGDLVGCSGKGKTIEEVRRGLLMMHAYGILAVGDTGSARLIKLRNPWGKGEWEGKWADADAAWTPALRKKFNVVDADDGIFYMEDVDFVKYFDTLFVCRIVPDTWSREMATDAWSRAGNTAGGCTSYPFWRFNPQWTLEVPAGGADVSFLLTQASRRHLNNEYPQIGLYIFQTKTGNLKKLDAPKKDMVHGNEFLGAREMTIETPKLGEGTYAVMPSTYNPGVEASFTITAFSERPVTLRRAQDWLKIAVNGAWSGATAGGCSNAPSWSNNPQFAFALKAPGKVIVNLAPRNTKKKPHIGFLVFSGDSRVTSAFGAIHTASFIDADVAAELDLGAGRYTVVPSTFDPGEQYEFTLTLYSSVPAALGPLGQVDLSAFSAAAPPPPPASTGAPAPTAGPTAAPTSGGGGASTAAIQLAKDANAVNNSVDGISSVIQHLRGLVKEAAAVPSLVPLAKGLAEVRPTFEAARTLLPGVVPRGAAKDKTGDKLRDLKAAVTFTIGESMHVLIAARTYSADATADGAKMNQLKQLMDTVHLQLKRLPASL</sequence>
<dbReference type="InterPro" id="IPR038765">
    <property type="entry name" value="Papain-like_cys_pep_sf"/>
</dbReference>
<feature type="active site" evidence="5 6">
    <location>
        <position position="170"/>
    </location>
</feature>
<name>A0A7S1VQY6_9EUKA</name>
<evidence type="ECO:0000313" key="9">
    <source>
        <dbReference type="EMBL" id="CAD9308227.1"/>
    </source>
</evidence>
<evidence type="ECO:0000256" key="4">
    <source>
        <dbReference type="ARBA" id="ARBA00022807"/>
    </source>
</evidence>
<dbReference type="PROSITE" id="PS50203">
    <property type="entry name" value="CALPAIN_CAT"/>
    <property type="match status" value="1"/>
</dbReference>
<reference evidence="9" key="1">
    <citation type="submission" date="2021-01" db="EMBL/GenBank/DDBJ databases">
        <authorList>
            <person name="Corre E."/>
            <person name="Pelletier E."/>
            <person name="Niang G."/>
            <person name="Scheremetjew M."/>
            <person name="Finn R."/>
            <person name="Kale V."/>
            <person name="Holt S."/>
            <person name="Cochrane G."/>
            <person name="Meng A."/>
            <person name="Brown T."/>
            <person name="Cohen L."/>
        </authorList>
    </citation>
    <scope>NUCLEOTIDE SEQUENCE</scope>
    <source>
        <strain evidence="9">ATCC 50979</strain>
    </source>
</reference>
<dbReference type="InterPro" id="IPR036213">
    <property type="entry name" value="Calpain_III_sf"/>
</dbReference>
<dbReference type="GO" id="GO:0004198">
    <property type="term" value="F:calcium-dependent cysteine-type endopeptidase activity"/>
    <property type="evidence" value="ECO:0007669"/>
    <property type="project" value="InterPro"/>
</dbReference>
<proteinExistence type="inferred from homology"/>
<dbReference type="SMART" id="SM00230">
    <property type="entry name" value="CysPc"/>
    <property type="match status" value="1"/>
</dbReference>
<dbReference type="Gene3D" id="2.60.120.380">
    <property type="match status" value="2"/>
</dbReference>
<accession>A0A7S1VQY6</accession>
<dbReference type="Pfam" id="PF01067">
    <property type="entry name" value="Calpain_III"/>
    <property type="match status" value="2"/>
</dbReference>
<keyword evidence="3 6" id="KW-0378">Hydrolase</keyword>
<dbReference type="InterPro" id="IPR022682">
    <property type="entry name" value="Calpain_domain_III"/>
</dbReference>
<feature type="compositionally biased region" description="Low complexity" evidence="7">
    <location>
        <begin position="686"/>
        <end position="701"/>
    </location>
</feature>
<dbReference type="EMBL" id="HBGL01015084">
    <property type="protein sequence ID" value="CAD9308227.1"/>
    <property type="molecule type" value="Transcribed_RNA"/>
</dbReference>
<keyword evidence="2 6" id="KW-0645">Protease</keyword>
<evidence type="ECO:0000256" key="2">
    <source>
        <dbReference type="ARBA" id="ARBA00022670"/>
    </source>
</evidence>
<feature type="active site" evidence="5 6">
    <location>
        <position position="324"/>
    </location>
</feature>
<evidence type="ECO:0000256" key="1">
    <source>
        <dbReference type="ARBA" id="ARBA00007623"/>
    </source>
</evidence>
<evidence type="ECO:0000256" key="3">
    <source>
        <dbReference type="ARBA" id="ARBA00022801"/>
    </source>
</evidence>
<feature type="region of interest" description="Disordered" evidence="7">
    <location>
        <begin position="29"/>
        <end position="48"/>
    </location>
</feature>
<gene>
    <name evidence="9" type="ORF">SSP0437_LOCUS11799</name>
</gene>
<keyword evidence="4 6" id="KW-0788">Thiol protease</keyword>